<reference evidence="1" key="1">
    <citation type="submission" date="2019-04" db="EMBL/GenBank/DDBJ databases">
        <title>Microbes associate with the intestines of laboratory mice.</title>
        <authorList>
            <person name="Navarre W."/>
            <person name="Wong E."/>
            <person name="Huang K."/>
            <person name="Tropini C."/>
            <person name="Ng K."/>
            <person name="Yu B."/>
        </authorList>
    </citation>
    <scope>NUCLEOTIDE SEQUENCE</scope>
    <source>
        <strain evidence="1">NM01_1-7b</strain>
    </source>
</reference>
<gene>
    <name evidence="1" type="ORF">E5329_22170</name>
</gene>
<protein>
    <submittedName>
        <fullName evidence="1">Type I addiction module toxin, SymE family</fullName>
    </submittedName>
</protein>
<evidence type="ECO:0000313" key="2">
    <source>
        <dbReference type="Proteomes" id="UP000304953"/>
    </source>
</evidence>
<organism evidence="1 2">
    <name type="scientific">Petralouisia muris</name>
    <dbReference type="NCBI Taxonomy" id="3032872"/>
    <lineage>
        <taxon>Bacteria</taxon>
        <taxon>Bacillati</taxon>
        <taxon>Bacillota</taxon>
        <taxon>Clostridia</taxon>
        <taxon>Lachnospirales</taxon>
        <taxon>Lachnospiraceae</taxon>
        <taxon>Petralouisia</taxon>
    </lineage>
</organism>
<keyword evidence="2" id="KW-1185">Reference proteome</keyword>
<evidence type="ECO:0000313" key="1">
    <source>
        <dbReference type="EMBL" id="TGY91227.1"/>
    </source>
</evidence>
<dbReference type="EMBL" id="SRYA01000065">
    <property type="protein sequence ID" value="TGY91227.1"/>
    <property type="molecule type" value="Genomic_DNA"/>
</dbReference>
<accession>A0AC61RRH6</accession>
<dbReference type="Proteomes" id="UP000304953">
    <property type="component" value="Unassembled WGS sequence"/>
</dbReference>
<name>A0AC61RRH6_9FIRM</name>
<proteinExistence type="predicted"/>
<comment type="caution">
    <text evidence="1">The sequence shown here is derived from an EMBL/GenBank/DDBJ whole genome shotgun (WGS) entry which is preliminary data.</text>
</comment>
<sequence length="123" mass="13541">MKTKNIKVVYTYRHCQSGGILHSGTGPCTAVPKIQMEGHWLEALGFSIGAPLIVEYEEGSIHIRTLTAEELAAKEQREAQAELEKRIAQLEQMKRGIEAEAASLSMVAEPSTRYAASEPDSRN</sequence>